<evidence type="ECO:0000313" key="4">
    <source>
        <dbReference type="Proteomes" id="UP001178281"/>
    </source>
</evidence>
<feature type="compositionally biased region" description="Low complexity" evidence="1">
    <location>
        <begin position="39"/>
        <end position="51"/>
    </location>
</feature>
<sequence>MATTSETDEKTGAVGTAEPGTPDDQPEAVTKPVSARTSAAPKPAPDQQQAKGVTVSPLAMGLAAAVVVLAVIATALGFLWSSAASERDDAGAQLTAVQATEDQNKRAEDVATKYAVGAATVDYQNLAPWRTALGANTTPSLATSLQQASTELEQVFVPMQWQSTATPLGSVVKSNQDGVIQANVFVNVITKSTQRPQGIPSVATYAVTIDTKQNWIITDVSGIDSALGGGK</sequence>
<proteinExistence type="predicted"/>
<dbReference type="Proteomes" id="UP001178281">
    <property type="component" value="Unassembled WGS sequence"/>
</dbReference>
<dbReference type="EMBL" id="JAUTIX010000003">
    <property type="protein sequence ID" value="MDP0398506.1"/>
    <property type="molecule type" value="Genomic_DNA"/>
</dbReference>
<evidence type="ECO:0000256" key="1">
    <source>
        <dbReference type="SAM" id="MobiDB-lite"/>
    </source>
</evidence>
<gene>
    <name evidence="3" type="ORF">Q7X28_11250</name>
</gene>
<keyword evidence="2" id="KW-1133">Transmembrane helix</keyword>
<accession>A0AA90NA52</accession>
<name>A0AA90NA52_9ACTN</name>
<keyword evidence="2" id="KW-0812">Transmembrane</keyword>
<evidence type="ECO:0000313" key="3">
    <source>
        <dbReference type="EMBL" id="MDP0398506.1"/>
    </source>
</evidence>
<evidence type="ECO:0000256" key="2">
    <source>
        <dbReference type="SAM" id="Phobius"/>
    </source>
</evidence>
<dbReference type="AlphaFoldDB" id="A0AA90NA52"/>
<protein>
    <recommendedName>
        <fullName evidence="5">Mce-associated membrane protein</fullName>
    </recommendedName>
</protein>
<feature type="transmembrane region" description="Helical" evidence="2">
    <location>
        <begin position="58"/>
        <end position="80"/>
    </location>
</feature>
<feature type="region of interest" description="Disordered" evidence="1">
    <location>
        <begin position="1"/>
        <end position="51"/>
    </location>
</feature>
<comment type="caution">
    <text evidence="3">The sequence shown here is derived from an EMBL/GenBank/DDBJ whole genome shotgun (WGS) entry which is preliminary data.</text>
</comment>
<evidence type="ECO:0008006" key="5">
    <source>
        <dbReference type="Google" id="ProtNLM"/>
    </source>
</evidence>
<keyword evidence="4" id="KW-1185">Reference proteome</keyword>
<reference evidence="3" key="1">
    <citation type="submission" date="2023-08" db="EMBL/GenBank/DDBJ databases">
        <title>The draft genome of Tsukamurella strandjordii strain 050030.</title>
        <authorList>
            <person name="Zhao F."/>
            <person name="Feng Y."/>
            <person name="Zong Z."/>
        </authorList>
    </citation>
    <scope>NUCLEOTIDE SEQUENCE</scope>
    <source>
        <strain evidence="3">050030</strain>
    </source>
</reference>
<organism evidence="3 4">
    <name type="scientific">Tsukamurella strandjordii</name>
    <dbReference type="NCBI Taxonomy" id="147577"/>
    <lineage>
        <taxon>Bacteria</taxon>
        <taxon>Bacillati</taxon>
        <taxon>Actinomycetota</taxon>
        <taxon>Actinomycetes</taxon>
        <taxon>Mycobacteriales</taxon>
        <taxon>Tsukamurellaceae</taxon>
        <taxon>Tsukamurella</taxon>
    </lineage>
</organism>
<keyword evidence="2" id="KW-0472">Membrane</keyword>
<dbReference type="RefSeq" id="WP_305111349.1">
    <property type="nucleotide sequence ID" value="NZ_BAAAII010000004.1"/>
</dbReference>